<sequence length="706" mass="77550">MAGPSGAAGFKKSVKSGMPGVYTPPDLFCKYLGIARQWNAAAISPEKDHYAEPASQVLHARTHAELINPMSKGYPSITTLFRTLERQLVSSSSTATGDPTDVAPVRSPKTAARILEGTATPEEDQELQSRMDGDRTLNVPKHVGHNILPNHSLFNRLIRFAHHDPPHVCVRDDNTEQEATHIQLLGDVVHFRSRIWRNLTPPVREALNRRGEIYIAVLAPGGYEYTVAVLAVLALGAAVVPMTVALPAEEALYFVAKSRSAAVCVSSRALKLGIALEKLVRDRDSKSTFACVPIASSTFTQALRPDELITSSDLYLSDNDPAVVIFTSGTTGPPKGSVMRRGYTFEGALAVADHYHVTQDDTLLHVLPVHHATGLGIMFFPFLISGAKIEFRSGSFSPEWTWERWRKGGLTFFSGVPTIYMRMKRHFESVISRRSQAEIDEYIAGARGLRACLCGTSALPKPIADFWTDILDRKILLRYGATEIGAVFKMPYPCPPEVPDGSVGKLFAGSDVRLSEGDEGEILVKSPEMFSKYLFDHEATQAAHTEDGYYKTGDIAKREGDWYWIMGRASVDIIKSGGYKLSALDLERGIMALPYVAEVMVVGVPDEEFGERVASAVVLKDDAEDSTLRAEVLTLQKLREDLSARLAGYKLPTLLRVIAGELPKSGTGKVVKKILGPQFFPAQYLTIPEIQVWSPKEELKTAKPKL</sequence>
<dbReference type="PROSITE" id="PS00455">
    <property type="entry name" value="AMP_BINDING"/>
    <property type="match status" value="1"/>
</dbReference>
<comment type="similarity">
    <text evidence="1">Belongs to the ATP-dependent AMP-binding enzyme family.</text>
</comment>
<dbReference type="PANTHER" id="PTHR43201:SF8">
    <property type="entry name" value="ACYL-COA SYNTHETASE FAMILY MEMBER 3"/>
    <property type="match status" value="1"/>
</dbReference>
<dbReference type="EMBL" id="QWIM01000393">
    <property type="protein sequence ID" value="RMY35209.1"/>
    <property type="molecule type" value="Genomic_DNA"/>
</dbReference>
<organism evidence="4 5">
    <name type="scientific">Hortaea werneckii</name>
    <name type="common">Black yeast</name>
    <name type="synonym">Cladosporium werneckii</name>
    <dbReference type="NCBI Taxonomy" id="91943"/>
    <lineage>
        <taxon>Eukaryota</taxon>
        <taxon>Fungi</taxon>
        <taxon>Dikarya</taxon>
        <taxon>Ascomycota</taxon>
        <taxon>Pezizomycotina</taxon>
        <taxon>Dothideomycetes</taxon>
        <taxon>Dothideomycetidae</taxon>
        <taxon>Mycosphaerellales</taxon>
        <taxon>Teratosphaeriaceae</taxon>
        <taxon>Hortaea</taxon>
    </lineage>
</organism>
<dbReference type="Pfam" id="PF00501">
    <property type="entry name" value="AMP-binding"/>
    <property type="match status" value="1"/>
</dbReference>
<dbReference type="InterPro" id="IPR045851">
    <property type="entry name" value="AMP-bd_C_sf"/>
</dbReference>
<evidence type="ECO:0000256" key="1">
    <source>
        <dbReference type="ARBA" id="ARBA00006432"/>
    </source>
</evidence>
<dbReference type="InterPro" id="IPR042099">
    <property type="entry name" value="ANL_N_sf"/>
</dbReference>
<dbReference type="Gene3D" id="3.30.300.30">
    <property type="match status" value="1"/>
</dbReference>
<dbReference type="GO" id="GO:0006631">
    <property type="term" value="P:fatty acid metabolic process"/>
    <property type="evidence" value="ECO:0007669"/>
    <property type="project" value="TreeGrafter"/>
</dbReference>
<dbReference type="InterPro" id="IPR000873">
    <property type="entry name" value="AMP-dep_synth/lig_dom"/>
</dbReference>
<reference evidence="4 5" key="1">
    <citation type="journal article" date="2018" name="BMC Genomics">
        <title>Genomic evidence for intraspecific hybridization in a clonal and extremely halotolerant yeast.</title>
        <authorList>
            <person name="Gostincar C."/>
            <person name="Stajich J.E."/>
            <person name="Zupancic J."/>
            <person name="Zalar P."/>
            <person name="Gunde-Cimerman N."/>
        </authorList>
    </citation>
    <scope>NUCLEOTIDE SEQUENCE [LARGE SCALE GENOMIC DNA]</scope>
    <source>
        <strain evidence="4 5">EXF-6651</strain>
    </source>
</reference>
<evidence type="ECO:0008006" key="6">
    <source>
        <dbReference type="Google" id="ProtNLM"/>
    </source>
</evidence>
<evidence type="ECO:0000313" key="5">
    <source>
        <dbReference type="Proteomes" id="UP000276864"/>
    </source>
</evidence>
<dbReference type="InterPro" id="IPR025110">
    <property type="entry name" value="AMP-bd_C"/>
</dbReference>
<gene>
    <name evidence="4" type="ORF">D0866_04753</name>
</gene>
<proteinExistence type="inferred from homology"/>
<evidence type="ECO:0000259" key="3">
    <source>
        <dbReference type="Pfam" id="PF13193"/>
    </source>
</evidence>
<dbReference type="Pfam" id="PF13193">
    <property type="entry name" value="AMP-binding_C"/>
    <property type="match status" value="1"/>
</dbReference>
<accession>A0A3M7B678</accession>
<comment type="caution">
    <text evidence="4">The sequence shown here is derived from an EMBL/GenBank/DDBJ whole genome shotgun (WGS) entry which is preliminary data.</text>
</comment>
<protein>
    <recommendedName>
        <fullName evidence="6">AMP-dependent synthetase/ligase domain-containing protein</fullName>
    </recommendedName>
</protein>
<evidence type="ECO:0000313" key="4">
    <source>
        <dbReference type="EMBL" id="RMY35209.1"/>
    </source>
</evidence>
<dbReference type="PANTHER" id="PTHR43201">
    <property type="entry name" value="ACYL-COA SYNTHETASE"/>
    <property type="match status" value="1"/>
</dbReference>
<dbReference type="Gene3D" id="3.40.50.12780">
    <property type="entry name" value="N-terminal domain of ligase-like"/>
    <property type="match status" value="1"/>
</dbReference>
<name>A0A3M7B678_HORWE</name>
<dbReference type="VEuPathDB" id="FungiDB:BTJ68_05789"/>
<feature type="domain" description="AMP-dependent synthetase/ligase" evidence="2">
    <location>
        <begin position="215"/>
        <end position="534"/>
    </location>
</feature>
<dbReference type="InterPro" id="IPR020845">
    <property type="entry name" value="AMP-binding_CS"/>
</dbReference>
<dbReference type="AlphaFoldDB" id="A0A3M7B678"/>
<dbReference type="SUPFAM" id="SSF56801">
    <property type="entry name" value="Acetyl-CoA synthetase-like"/>
    <property type="match status" value="1"/>
</dbReference>
<feature type="domain" description="AMP-binding enzyme C-terminal" evidence="3">
    <location>
        <begin position="586"/>
        <end position="669"/>
    </location>
</feature>
<dbReference type="Proteomes" id="UP000276864">
    <property type="component" value="Unassembled WGS sequence"/>
</dbReference>
<evidence type="ECO:0000259" key="2">
    <source>
        <dbReference type="Pfam" id="PF00501"/>
    </source>
</evidence>
<dbReference type="GO" id="GO:0031956">
    <property type="term" value="F:medium-chain fatty acid-CoA ligase activity"/>
    <property type="evidence" value="ECO:0007669"/>
    <property type="project" value="TreeGrafter"/>
</dbReference>